<dbReference type="Proteomes" id="UP000237968">
    <property type="component" value="Unassembled WGS sequence"/>
</dbReference>
<evidence type="ECO:0000313" key="1">
    <source>
        <dbReference type="EMBL" id="PRQ03014.1"/>
    </source>
</evidence>
<name>A0A2S9YD25_9BACT</name>
<gene>
    <name evidence="1" type="ORF">ENSA5_19530</name>
</gene>
<dbReference type="AlphaFoldDB" id="A0A2S9YD25"/>
<dbReference type="EMBL" id="PVNK01000108">
    <property type="protein sequence ID" value="PRQ03014.1"/>
    <property type="molecule type" value="Genomic_DNA"/>
</dbReference>
<accession>A0A2S9YD25</accession>
<dbReference type="RefSeq" id="WP_106391384.1">
    <property type="nucleotide sequence ID" value="NZ_PVNK01000108.1"/>
</dbReference>
<comment type="caution">
    <text evidence="1">The sequence shown here is derived from an EMBL/GenBank/DDBJ whole genome shotgun (WGS) entry which is preliminary data.</text>
</comment>
<dbReference type="OrthoDB" id="9913208at2"/>
<proteinExistence type="predicted"/>
<reference evidence="1 2" key="1">
    <citation type="submission" date="2018-03" db="EMBL/GenBank/DDBJ databases">
        <title>Draft Genome Sequences of the Obligatory Marine Myxobacteria Enhygromyxa salina SWB005.</title>
        <authorList>
            <person name="Poehlein A."/>
            <person name="Moghaddam J.A."/>
            <person name="Harms H."/>
            <person name="Alanjari M."/>
            <person name="Koenig G.M."/>
            <person name="Daniel R."/>
            <person name="Schaeberle T.F."/>
        </authorList>
    </citation>
    <scope>NUCLEOTIDE SEQUENCE [LARGE SCALE GENOMIC DNA]</scope>
    <source>
        <strain evidence="1 2">SWB005</strain>
    </source>
</reference>
<sequence length="93" mass="10111">MTTALIISEHLELHDDTLLADLDRIFEELARTIEPTPPGESHALLLLVDELVDEMLVPGGGEREQLSISLEIEVGGAADHQDDQRSAEVAEVA</sequence>
<keyword evidence="2" id="KW-1185">Reference proteome</keyword>
<evidence type="ECO:0000313" key="2">
    <source>
        <dbReference type="Proteomes" id="UP000237968"/>
    </source>
</evidence>
<organism evidence="1 2">
    <name type="scientific">Enhygromyxa salina</name>
    <dbReference type="NCBI Taxonomy" id="215803"/>
    <lineage>
        <taxon>Bacteria</taxon>
        <taxon>Pseudomonadati</taxon>
        <taxon>Myxococcota</taxon>
        <taxon>Polyangia</taxon>
        <taxon>Nannocystales</taxon>
        <taxon>Nannocystaceae</taxon>
        <taxon>Enhygromyxa</taxon>
    </lineage>
</organism>
<protein>
    <submittedName>
        <fullName evidence="1">Uncharacterized protein</fullName>
    </submittedName>
</protein>